<sequence length="180" mass="20906">MATGKDTFRPLTAGEIRMARILFKDTINYGSVRIYKGSYFPFNLQDQDTAVTPNGNMYWPEPIFKEDFSAESSSDKNWFIHEFAHIWQHQMGMGVRIRGLISKYVRYTYSLPKEKTLADYPMEQQANIIADYFTLITAGYNVWKGVTDFQGIHGPDLLAKYQNTLQYFLASPTDKRSLWK</sequence>
<accession>A0A1G4XDV2</accession>
<dbReference type="Proteomes" id="UP000183569">
    <property type="component" value="Unassembled WGS sequence"/>
</dbReference>
<dbReference type="RefSeq" id="WP_025263661.1">
    <property type="nucleotide sequence ID" value="NZ_FMUI01000002.1"/>
</dbReference>
<protein>
    <recommendedName>
        <fullName evidence="3">Type IV secretion protein Rhs</fullName>
    </recommendedName>
</protein>
<organism evidence="1 2">
    <name type="scientific">Kosakonia sacchari</name>
    <dbReference type="NCBI Taxonomy" id="1158459"/>
    <lineage>
        <taxon>Bacteria</taxon>
        <taxon>Pseudomonadati</taxon>
        <taxon>Pseudomonadota</taxon>
        <taxon>Gammaproteobacteria</taxon>
        <taxon>Enterobacterales</taxon>
        <taxon>Enterobacteriaceae</taxon>
        <taxon>Kosakonia</taxon>
    </lineage>
</organism>
<comment type="caution">
    <text evidence="1">The sequence shown here is derived from an EMBL/GenBank/DDBJ whole genome shotgun (WGS) entry which is preliminary data.</text>
</comment>
<dbReference type="GeneID" id="23845300"/>
<gene>
    <name evidence="1" type="ORF">SAMN02927897_00563</name>
</gene>
<reference evidence="1 2" key="1">
    <citation type="submission" date="2016-10" db="EMBL/GenBank/DDBJ databases">
        <authorList>
            <person name="Varghese N."/>
            <person name="Submissions S."/>
        </authorList>
    </citation>
    <scope>NUCLEOTIDE SEQUENCE [LARGE SCALE GENOMIC DNA]</scope>
    <source>
        <strain evidence="1 2">CGMCC 1.12102</strain>
    </source>
</reference>
<evidence type="ECO:0000313" key="1">
    <source>
        <dbReference type="EMBL" id="SCX39453.1"/>
    </source>
</evidence>
<dbReference type="EMBL" id="FMUI01000002">
    <property type="protein sequence ID" value="SCX39453.1"/>
    <property type="molecule type" value="Genomic_DNA"/>
</dbReference>
<dbReference type="AlphaFoldDB" id="A0A1G4XDV2"/>
<evidence type="ECO:0000313" key="2">
    <source>
        <dbReference type="Proteomes" id="UP000183569"/>
    </source>
</evidence>
<proteinExistence type="predicted"/>
<evidence type="ECO:0008006" key="3">
    <source>
        <dbReference type="Google" id="ProtNLM"/>
    </source>
</evidence>
<name>A0A1G4XDV2_9ENTR</name>